<comment type="caution">
    <text evidence="1">The sequence shown here is derived from an EMBL/GenBank/DDBJ whole genome shotgun (WGS) entry which is preliminary data.</text>
</comment>
<dbReference type="AlphaFoldDB" id="A0A0F9WJF4"/>
<dbReference type="EMBL" id="LAZR01000001">
    <property type="protein sequence ID" value="KKO12688.1"/>
    <property type="molecule type" value="Genomic_DNA"/>
</dbReference>
<dbReference type="InterPro" id="IPR038125">
    <property type="entry name" value="HTHP_sf"/>
</dbReference>
<sequence>MMTKQYALISMALGALAITALIVLLTGSPASAQNDGLNLITDNPDEGYALAVTLARRGVSTTQPDREVLFSLREEYATDAELLIASSQVIAIHFATIAEANDHWR</sequence>
<protein>
    <recommendedName>
        <fullName evidence="2">Hexameric tyrosine-coordinated heme protein (HTHP)</fullName>
    </recommendedName>
</protein>
<dbReference type="Gene3D" id="6.10.80.10">
    <property type="entry name" value="Hexameric tyrosine-coordinated heme protein (HTHP)"/>
    <property type="match status" value="1"/>
</dbReference>
<dbReference type="InterPro" id="IPR021111">
    <property type="entry name" value="Hexamer_Tyr-coord_heme_pr_HTHP"/>
</dbReference>
<proteinExistence type="predicted"/>
<reference evidence="1" key="1">
    <citation type="journal article" date="2015" name="Nature">
        <title>Complex archaea that bridge the gap between prokaryotes and eukaryotes.</title>
        <authorList>
            <person name="Spang A."/>
            <person name="Saw J.H."/>
            <person name="Jorgensen S.L."/>
            <person name="Zaremba-Niedzwiedzka K."/>
            <person name="Martijn J."/>
            <person name="Lind A.E."/>
            <person name="van Eijk R."/>
            <person name="Schleper C."/>
            <person name="Guy L."/>
            <person name="Ettema T.J."/>
        </authorList>
    </citation>
    <scope>NUCLEOTIDE SEQUENCE</scope>
</reference>
<evidence type="ECO:0008006" key="2">
    <source>
        <dbReference type="Google" id="ProtNLM"/>
    </source>
</evidence>
<evidence type="ECO:0000313" key="1">
    <source>
        <dbReference type="EMBL" id="KKO12688.1"/>
    </source>
</evidence>
<accession>A0A0F9WJF4</accession>
<dbReference type="Pfam" id="PF11534">
    <property type="entry name" value="HTHP"/>
    <property type="match status" value="1"/>
</dbReference>
<organism evidence="1">
    <name type="scientific">marine sediment metagenome</name>
    <dbReference type="NCBI Taxonomy" id="412755"/>
    <lineage>
        <taxon>unclassified sequences</taxon>
        <taxon>metagenomes</taxon>
        <taxon>ecological metagenomes</taxon>
    </lineage>
</organism>
<gene>
    <name evidence="1" type="ORF">LCGC14_0007040</name>
</gene>
<name>A0A0F9WJF4_9ZZZZ</name>